<reference evidence="2" key="1">
    <citation type="submission" date="2021-04" db="EMBL/GenBank/DDBJ databases">
        <title>Oceanospirillales bacteria with DddD are important DMSP degraders in coastal seawater.</title>
        <authorList>
            <person name="Liu J."/>
        </authorList>
    </citation>
    <scope>NUCLEOTIDE SEQUENCE</scope>
    <source>
        <strain evidence="2">D13-1</strain>
    </source>
</reference>
<dbReference type="EMBL" id="CP073347">
    <property type="protein sequence ID" value="UTW12445.1"/>
    <property type="molecule type" value="Genomic_DNA"/>
</dbReference>
<dbReference type="InterPro" id="IPR041916">
    <property type="entry name" value="Anti_sigma_zinc_sf"/>
</dbReference>
<dbReference type="SUPFAM" id="SSF51182">
    <property type="entry name" value="RmlC-like cupins"/>
    <property type="match status" value="1"/>
</dbReference>
<keyword evidence="3" id="KW-1185">Reference proteome</keyword>
<dbReference type="Gene3D" id="2.60.120.10">
    <property type="entry name" value="Jelly Rolls"/>
    <property type="match status" value="1"/>
</dbReference>
<dbReference type="Pfam" id="PF12973">
    <property type="entry name" value="Cupin_7"/>
    <property type="match status" value="1"/>
</dbReference>
<name>A0ABY5HJH6_9GAMM</name>
<organism evidence="2 3">
    <name type="scientific">Marinobacterium rhizophilum</name>
    <dbReference type="NCBI Taxonomy" id="420402"/>
    <lineage>
        <taxon>Bacteria</taxon>
        <taxon>Pseudomonadati</taxon>
        <taxon>Pseudomonadota</taxon>
        <taxon>Gammaproteobacteria</taxon>
        <taxon>Oceanospirillales</taxon>
        <taxon>Oceanospirillaceae</taxon>
        <taxon>Marinobacterium</taxon>
    </lineage>
</organism>
<feature type="domain" description="ChrR-like cupin" evidence="1">
    <location>
        <begin position="109"/>
        <end position="199"/>
    </location>
</feature>
<dbReference type="InterPro" id="IPR012807">
    <property type="entry name" value="Anti-sigma_ChrR"/>
</dbReference>
<dbReference type="NCBIfam" id="TIGR02451">
    <property type="entry name" value="anti_sig_ChrR"/>
    <property type="match status" value="1"/>
</dbReference>
<evidence type="ECO:0000313" key="3">
    <source>
        <dbReference type="Proteomes" id="UP001058461"/>
    </source>
</evidence>
<evidence type="ECO:0000313" key="2">
    <source>
        <dbReference type="EMBL" id="UTW12445.1"/>
    </source>
</evidence>
<dbReference type="Proteomes" id="UP001058461">
    <property type="component" value="Chromosome"/>
</dbReference>
<protein>
    <submittedName>
        <fullName evidence="2">ChrR family anti-sigma-E factor</fullName>
    </submittedName>
</protein>
<accession>A0ABY5HJH6</accession>
<gene>
    <name evidence="2" type="ORF">KDW95_01805</name>
</gene>
<sequence>MSIRHHLDDATLLAYAAGSLSEGMSLLVASHIDRCAHCQERLQQAEAVGGALLEELAPVALAPDALEQVLALLDTDAGAADVQPVVARAPLLDSQIPAPLAHYLDKPLDELEWRTLVPGVRQLDLRLGGPGATRLLRIAPGLSVPHHSHRGNELTLILRGSYSDELGRFQAGDVADLDEQVSHQPISDSGEDCICLIATDAPLRFSGLMGRLVQPFIGL</sequence>
<dbReference type="InterPro" id="IPR025979">
    <property type="entry name" value="ChrR-like_cupin_dom"/>
</dbReference>
<dbReference type="InterPro" id="IPR014710">
    <property type="entry name" value="RmlC-like_jellyroll"/>
</dbReference>
<dbReference type="Gene3D" id="1.10.10.1320">
    <property type="entry name" value="Anti-sigma factor, zinc-finger domain"/>
    <property type="match status" value="1"/>
</dbReference>
<dbReference type="CDD" id="cd20301">
    <property type="entry name" value="cupin_ChrR"/>
    <property type="match status" value="1"/>
</dbReference>
<evidence type="ECO:0000259" key="1">
    <source>
        <dbReference type="Pfam" id="PF12973"/>
    </source>
</evidence>
<dbReference type="InterPro" id="IPR011051">
    <property type="entry name" value="RmlC_Cupin_sf"/>
</dbReference>
<dbReference type="RefSeq" id="WP_255854526.1">
    <property type="nucleotide sequence ID" value="NZ_CP073347.1"/>
</dbReference>
<proteinExistence type="predicted"/>